<dbReference type="RefSeq" id="WP_117389708.1">
    <property type="nucleotide sequence ID" value="NZ_QWDC01000001.1"/>
</dbReference>
<dbReference type="OrthoDB" id="6402880at2"/>
<evidence type="ECO:0000313" key="1">
    <source>
        <dbReference type="EMBL" id="RFZ94142.1"/>
    </source>
</evidence>
<name>A0A372NVV1_9SPHI</name>
<gene>
    <name evidence="1" type="ORF">D0C36_00870</name>
</gene>
<organism evidence="1 2">
    <name type="scientific">Mucilaginibacter conchicola</name>
    <dbReference type="NCBI Taxonomy" id="2303333"/>
    <lineage>
        <taxon>Bacteria</taxon>
        <taxon>Pseudomonadati</taxon>
        <taxon>Bacteroidota</taxon>
        <taxon>Sphingobacteriia</taxon>
        <taxon>Sphingobacteriales</taxon>
        <taxon>Sphingobacteriaceae</taxon>
        <taxon>Mucilaginibacter</taxon>
    </lineage>
</organism>
<proteinExistence type="predicted"/>
<comment type="caution">
    <text evidence="1">The sequence shown here is derived from an EMBL/GenBank/DDBJ whole genome shotgun (WGS) entry which is preliminary data.</text>
</comment>
<sequence length="537" mass="61699">MSIVNTEPQIAHQKLNDFLARWPLTAVEAMNLPDYSQAGNPDTFTYWLEHGSVAIGEIGGHPSSKFGIWSRATDKEGVSPAYLETAEYKWFKKYGPDPEGSFQRVKALIIAIIRNAQAGNFAAIDSIDINSMVKWKLAFIYSNYRLLPIYAKEIIRKIAKHFEYEDYATAPLSELYQFILSKKEADEELFDFSSKYYRLAKAIPERNYYIIGSKYGDDNGNDVVDVFPDMLEKSAVSTGFFWDTDFSSLVGQDHTSISKWINQHVPYDQPKFDTSARTFKYFLNLKKGDLIAVKSHGRFNNLTIIAYAEVTEVNGSVYRFGDPVLGHLIHVNFLETGLRIDTGLNYALTIHHIIPGEKEGHFEKIFGSYAITGTSDEFALEELTQDDITDEEPLEDDIRTKDTSTFTRNIETTQLVRQVHNQIQNGFAQYLKRTFPQDKVGTERKRIDIWRRNDDSFYIYEVKPYNSAFACIREALGQLTDYAFSKRTLLEKYLVVVGTQPPDDRELRYLKFLKENIGLKLSYECYSIEEDCSIIYS</sequence>
<dbReference type="Proteomes" id="UP000264217">
    <property type="component" value="Unassembled WGS sequence"/>
</dbReference>
<accession>A0A372NVV1</accession>
<dbReference type="EMBL" id="QWDC01000001">
    <property type="protein sequence ID" value="RFZ94142.1"/>
    <property type="molecule type" value="Genomic_DNA"/>
</dbReference>
<reference evidence="1 2" key="1">
    <citation type="submission" date="2018-08" db="EMBL/GenBank/DDBJ databases">
        <title>Mucilaginibacter sp. MYSH2.</title>
        <authorList>
            <person name="Seo T."/>
        </authorList>
    </citation>
    <scope>NUCLEOTIDE SEQUENCE [LARGE SCALE GENOMIC DNA]</scope>
    <source>
        <strain evidence="1 2">MYSH2</strain>
    </source>
</reference>
<evidence type="ECO:0000313" key="2">
    <source>
        <dbReference type="Proteomes" id="UP000264217"/>
    </source>
</evidence>
<dbReference type="AlphaFoldDB" id="A0A372NVV1"/>
<keyword evidence="2" id="KW-1185">Reference proteome</keyword>
<protein>
    <submittedName>
        <fullName evidence="1">Uncharacterized protein</fullName>
    </submittedName>
</protein>